<organism evidence="1">
    <name type="scientific">marine sediment metagenome</name>
    <dbReference type="NCBI Taxonomy" id="412755"/>
    <lineage>
        <taxon>unclassified sequences</taxon>
        <taxon>metagenomes</taxon>
        <taxon>ecological metagenomes</taxon>
    </lineage>
</organism>
<evidence type="ECO:0000313" key="1">
    <source>
        <dbReference type="EMBL" id="KKN07632.1"/>
    </source>
</evidence>
<protein>
    <submittedName>
        <fullName evidence="1">Uncharacterized protein</fullName>
    </submittedName>
</protein>
<gene>
    <name evidence="1" type="ORF">LCGC14_1064990</name>
</gene>
<name>A0A0F9N6X1_9ZZZZ</name>
<proteinExistence type="predicted"/>
<comment type="caution">
    <text evidence="1">The sequence shown here is derived from an EMBL/GenBank/DDBJ whole genome shotgun (WGS) entry which is preliminary data.</text>
</comment>
<sequence>MLEFKVNDYITLKLQGGKTNIYVKGQLFNQCKFLMINIPVEEISTFDEIESIDEATEKLDRTLENRSRSVTIPPDVEFWGHCSVRHEAVLLNTET</sequence>
<dbReference type="EMBL" id="LAZR01004547">
    <property type="protein sequence ID" value="KKN07632.1"/>
    <property type="molecule type" value="Genomic_DNA"/>
</dbReference>
<reference evidence="1" key="1">
    <citation type="journal article" date="2015" name="Nature">
        <title>Complex archaea that bridge the gap between prokaryotes and eukaryotes.</title>
        <authorList>
            <person name="Spang A."/>
            <person name="Saw J.H."/>
            <person name="Jorgensen S.L."/>
            <person name="Zaremba-Niedzwiedzka K."/>
            <person name="Martijn J."/>
            <person name="Lind A.E."/>
            <person name="van Eijk R."/>
            <person name="Schleper C."/>
            <person name="Guy L."/>
            <person name="Ettema T.J."/>
        </authorList>
    </citation>
    <scope>NUCLEOTIDE SEQUENCE</scope>
</reference>
<dbReference type="AlphaFoldDB" id="A0A0F9N6X1"/>
<accession>A0A0F9N6X1</accession>